<gene>
    <name evidence="2" type="ORF">V6N11_004828</name>
</gene>
<feature type="region of interest" description="Disordered" evidence="1">
    <location>
        <begin position="85"/>
        <end position="144"/>
    </location>
</feature>
<organism evidence="2 3">
    <name type="scientific">Hibiscus sabdariffa</name>
    <name type="common">roselle</name>
    <dbReference type="NCBI Taxonomy" id="183260"/>
    <lineage>
        <taxon>Eukaryota</taxon>
        <taxon>Viridiplantae</taxon>
        <taxon>Streptophyta</taxon>
        <taxon>Embryophyta</taxon>
        <taxon>Tracheophyta</taxon>
        <taxon>Spermatophyta</taxon>
        <taxon>Magnoliopsida</taxon>
        <taxon>eudicotyledons</taxon>
        <taxon>Gunneridae</taxon>
        <taxon>Pentapetalae</taxon>
        <taxon>rosids</taxon>
        <taxon>malvids</taxon>
        <taxon>Malvales</taxon>
        <taxon>Malvaceae</taxon>
        <taxon>Malvoideae</taxon>
        <taxon>Hibiscus</taxon>
    </lineage>
</organism>
<dbReference type="Proteomes" id="UP001396334">
    <property type="component" value="Unassembled WGS sequence"/>
</dbReference>
<name>A0ABR2SHG8_9ROSI</name>
<comment type="caution">
    <text evidence="2">The sequence shown here is derived from an EMBL/GenBank/DDBJ whole genome shotgun (WGS) entry which is preliminary data.</text>
</comment>
<sequence length="346" mass="35869">MLLLSPRSSEGTFRAACAQPSDNLAPHADPRLASPVTNRGSCLGVALTGGSFVSEEFPPLERPASPLVGDDLQAAKRGKVNHVDGALTGDGGMEIDDQQVTGDGVSLESDSAPPSRSYAGVVSGGKKQAKQKAGKDVPSGGVGGQLTRMSDLAASGDKYGPWMIAANRNRRLRKDVGKARVEGSGERRACGSHFNVLDGEGPSDEGVQPVGGDEVLSEGVLQEVQPNVLIGHGQDNVQVLSSGGGKVPQVLPHVVSNVVGDGHRSGLKMRKGKENHQLTRSVLADWLPQNFGHSGIGSSKQSEALDPHGVVAPVSSNRMENGVVNLVSESPDDGGGHCIRVSEPQQ</sequence>
<keyword evidence="3" id="KW-1185">Reference proteome</keyword>
<dbReference type="EMBL" id="JBBPBN010000015">
    <property type="protein sequence ID" value="KAK9024670.1"/>
    <property type="molecule type" value="Genomic_DNA"/>
</dbReference>
<evidence type="ECO:0000313" key="3">
    <source>
        <dbReference type="Proteomes" id="UP001396334"/>
    </source>
</evidence>
<accession>A0ABR2SHG8</accession>
<feature type="region of interest" description="Disordered" evidence="1">
    <location>
        <begin position="325"/>
        <end position="346"/>
    </location>
</feature>
<proteinExistence type="predicted"/>
<evidence type="ECO:0000313" key="2">
    <source>
        <dbReference type="EMBL" id="KAK9024670.1"/>
    </source>
</evidence>
<reference evidence="2 3" key="1">
    <citation type="journal article" date="2024" name="G3 (Bethesda)">
        <title>Genome assembly of Hibiscus sabdariffa L. provides insights into metabolisms of medicinal natural products.</title>
        <authorList>
            <person name="Kim T."/>
        </authorList>
    </citation>
    <scope>NUCLEOTIDE SEQUENCE [LARGE SCALE GENOMIC DNA]</scope>
    <source>
        <strain evidence="2">TK-2024</strain>
        <tissue evidence="2">Old leaves</tissue>
    </source>
</reference>
<protein>
    <submittedName>
        <fullName evidence="2">Uncharacterized protein</fullName>
    </submittedName>
</protein>
<evidence type="ECO:0000256" key="1">
    <source>
        <dbReference type="SAM" id="MobiDB-lite"/>
    </source>
</evidence>